<feature type="compositionally biased region" description="Polar residues" evidence="1">
    <location>
        <begin position="751"/>
        <end position="762"/>
    </location>
</feature>
<feature type="compositionally biased region" description="Basic residues" evidence="1">
    <location>
        <begin position="777"/>
        <end position="796"/>
    </location>
</feature>
<feature type="compositionally biased region" description="Acidic residues" evidence="1">
    <location>
        <begin position="281"/>
        <end position="291"/>
    </location>
</feature>
<reference evidence="2" key="1">
    <citation type="submission" date="2022-10" db="EMBL/GenBank/DDBJ databases">
        <title>Genomics discovery of giant fungal viruses from subsurface oceanic crustal fluids.</title>
        <authorList>
            <person name="Bhattacharjee A.S."/>
            <person name="Schulz F."/>
            <person name="Woyke T."/>
            <person name="Orcutt B.N."/>
            <person name="Matinez Martinez J."/>
        </authorList>
    </citation>
    <scope>NUCLEOTIDE SEQUENCE</scope>
    <source>
        <strain evidence="2">VSAG1.JdFR</strain>
    </source>
</reference>
<feature type="compositionally biased region" description="Basic and acidic residues" evidence="1">
    <location>
        <begin position="159"/>
        <end position="173"/>
    </location>
</feature>
<dbReference type="PANTHER" id="PTHR22836:SF0">
    <property type="entry name" value="PRE-MRNA 3' END PROCESSING PROTEIN WDR33"/>
    <property type="match status" value="1"/>
</dbReference>
<feature type="compositionally biased region" description="Polar residues" evidence="1">
    <location>
        <begin position="176"/>
        <end position="216"/>
    </location>
</feature>
<evidence type="ECO:0000313" key="2">
    <source>
        <dbReference type="EMBL" id="UZT28854.1"/>
    </source>
</evidence>
<feature type="compositionally biased region" description="Basic and acidic residues" evidence="1">
    <location>
        <begin position="763"/>
        <end position="776"/>
    </location>
</feature>
<protein>
    <submittedName>
        <fullName evidence="2">Uncharacterized protein</fullName>
    </submittedName>
</protein>
<dbReference type="EMBL" id="OP765507">
    <property type="protein sequence ID" value="UZT28854.1"/>
    <property type="molecule type" value="Genomic_DNA"/>
</dbReference>
<feature type="region of interest" description="Disordered" evidence="1">
    <location>
        <begin position="148"/>
        <end position="351"/>
    </location>
</feature>
<feature type="region of interest" description="Disordered" evidence="1">
    <location>
        <begin position="649"/>
        <end position="796"/>
    </location>
</feature>
<proteinExistence type="predicted"/>
<dbReference type="InterPro" id="IPR045245">
    <property type="entry name" value="Pfs2-like"/>
</dbReference>
<dbReference type="PANTHER" id="PTHR22836">
    <property type="entry name" value="WD40 REPEAT PROTEIN"/>
    <property type="match status" value="1"/>
</dbReference>
<organism evidence="2">
    <name type="scientific">Nucleocytoviricota sp</name>
    <dbReference type="NCBI Taxonomy" id="2809609"/>
    <lineage>
        <taxon>Viruses</taxon>
        <taxon>Varidnaviria</taxon>
        <taxon>Bamfordvirae</taxon>
        <taxon>Nucleocytoviricota</taxon>
    </lineage>
</organism>
<name>A0A9E8G4H0_9VIRU</name>
<dbReference type="GO" id="GO:0031124">
    <property type="term" value="P:mRNA 3'-end processing"/>
    <property type="evidence" value="ECO:0007669"/>
    <property type="project" value="InterPro"/>
</dbReference>
<evidence type="ECO:0000256" key="1">
    <source>
        <dbReference type="SAM" id="MobiDB-lite"/>
    </source>
</evidence>
<feature type="compositionally biased region" description="Basic and acidic residues" evidence="1">
    <location>
        <begin position="251"/>
        <end position="265"/>
    </location>
</feature>
<sequence length="796" mass="92129">MGNTQSITNNNIDLKNTVDTIASKYILSQKFQDLINIKDKNYCKNLVILTSKILDNNLNRQQITYLAQYQQGDKIIYKLDNDDVLYFENSELDKIDEQNSIKKNRMCIGISAFYLKINYIFSAILTTLKPLALIKDTDSDELDTVAADVDNFENETNEENLKTATEYENKNDETSDQAQEISDPNTDDSTNAVKNSTGGNPNNNILNKFDLLSSNNEEPEEKNTTQKEDTSQKENTSQKEDTSQKENTSQEDNKSQQEEDNKSQQEEDNTQQEEYNKSQQEEDNTQQEEDNTSQQEEDNKSQQEEDNTQQKEDNTSQQEDNKSQQEEDNTQQEEDNTQQEEDNKISENKSIDSYFNVETTKNSTLPSDDNKILLGFISVNSLCGKRIANLMNINSNFNIENFDVQKYDTNSSSEININPTVCNPESSLQHEIGIPELERLYYDLFNFKFGTFNNMSQSAQTDYNNDLLDFYNVFTGSSITNISELKNLNPPITKFSDIQIDYKNILKNTCDKYDNKKNISGRSRDFREYAVRLQTMIKNTKANQDKLLDILNQLFYVKKNNYPIEITINKNLNNQSLDKLVVETRLLIKNMYIQCDKDYRNVLKIFQIIVDKLELTTLTRQEEQMNNLSESNIQTQEDTDANELIQIEQQKTTPSEEDENKPSEEDENKPSEEDENKPSEEDENKPSEEDENKPSEEDENKPSEEDENKPSEEDENKPSEDENKPSEDENKPSEQEEVKPSEQEENKKTSNDSQLSEANTEINFDKNKNSSEESKGGKYKKTKTHKKKHNKKSKKK</sequence>
<feature type="compositionally biased region" description="Basic and acidic residues" evidence="1">
    <location>
        <begin position="221"/>
        <end position="244"/>
    </location>
</feature>
<feature type="compositionally biased region" description="Basic and acidic residues" evidence="1">
    <location>
        <begin position="341"/>
        <end position="350"/>
    </location>
</feature>
<feature type="compositionally biased region" description="Basic and acidic residues" evidence="1">
    <location>
        <begin position="297"/>
        <end position="325"/>
    </location>
</feature>
<feature type="compositionally biased region" description="Acidic residues" evidence="1">
    <location>
        <begin position="326"/>
        <end position="340"/>
    </location>
</feature>
<feature type="compositionally biased region" description="Basic and acidic residues" evidence="1">
    <location>
        <begin position="660"/>
        <end position="750"/>
    </location>
</feature>
<accession>A0A9E8G4H0</accession>